<evidence type="ECO:0000256" key="6">
    <source>
        <dbReference type="SAM" id="MobiDB-lite"/>
    </source>
</evidence>
<keyword evidence="3 9" id="KW-0378">Hydrolase</keyword>
<dbReference type="NCBIfam" id="NF038345">
    <property type="entry name" value="wall_hydro_RipC"/>
    <property type="match status" value="1"/>
</dbReference>
<organism evidence="9 10">
    <name type="scientific">[Mycobacterium] burgundiense</name>
    <dbReference type="NCBI Taxonomy" id="3064286"/>
    <lineage>
        <taxon>Bacteria</taxon>
        <taxon>Bacillati</taxon>
        <taxon>Actinomycetota</taxon>
        <taxon>Actinomycetes</taxon>
        <taxon>Mycobacteriales</taxon>
        <taxon>Mycobacteriaceae</taxon>
        <taxon>Mycolicibacterium</taxon>
    </lineage>
</organism>
<dbReference type="PROSITE" id="PS51935">
    <property type="entry name" value="NLPC_P60"/>
    <property type="match status" value="1"/>
</dbReference>
<feature type="compositionally biased region" description="Basic and acidic residues" evidence="6">
    <location>
        <begin position="153"/>
        <end position="165"/>
    </location>
</feature>
<feature type="domain" description="NlpC/P60" evidence="8">
    <location>
        <begin position="237"/>
        <end position="351"/>
    </location>
</feature>
<dbReference type="Proteomes" id="UP001190465">
    <property type="component" value="Chromosome"/>
</dbReference>
<dbReference type="GO" id="GO:0016787">
    <property type="term" value="F:hydrolase activity"/>
    <property type="evidence" value="ECO:0007669"/>
    <property type="project" value="UniProtKB-KW"/>
</dbReference>
<dbReference type="InterPro" id="IPR000064">
    <property type="entry name" value="NLP_P60_dom"/>
</dbReference>
<keyword evidence="7" id="KW-0732">Signal</keyword>
<feature type="region of interest" description="Disordered" evidence="6">
    <location>
        <begin position="201"/>
        <end position="220"/>
    </location>
</feature>
<dbReference type="EMBL" id="OY726397">
    <property type="protein sequence ID" value="CAJ1505524.1"/>
    <property type="molecule type" value="Genomic_DNA"/>
</dbReference>
<evidence type="ECO:0000313" key="9">
    <source>
        <dbReference type="EMBL" id="CAJ1505524.1"/>
    </source>
</evidence>
<evidence type="ECO:0000259" key="8">
    <source>
        <dbReference type="PROSITE" id="PS51935"/>
    </source>
</evidence>
<dbReference type="Pfam" id="PF00877">
    <property type="entry name" value="NLPC_P60"/>
    <property type="match status" value="1"/>
</dbReference>
<evidence type="ECO:0000313" key="10">
    <source>
        <dbReference type="Proteomes" id="UP001190465"/>
    </source>
</evidence>
<evidence type="ECO:0000256" key="3">
    <source>
        <dbReference type="ARBA" id="ARBA00022801"/>
    </source>
</evidence>
<name>A0ABM9LVR8_9MYCO</name>
<reference evidence="9 10" key="1">
    <citation type="submission" date="2023-08" db="EMBL/GenBank/DDBJ databases">
        <authorList>
            <person name="Folkvardsen B D."/>
            <person name="Norman A."/>
        </authorList>
    </citation>
    <scope>NUCLEOTIDE SEQUENCE [LARGE SCALE GENOMIC DNA]</scope>
    <source>
        <strain evidence="9 10">Mu0053</strain>
    </source>
</reference>
<evidence type="ECO:0000256" key="1">
    <source>
        <dbReference type="ARBA" id="ARBA00007074"/>
    </source>
</evidence>
<keyword evidence="4" id="KW-0788">Thiol protease</keyword>
<feature type="coiled-coil region" evidence="5">
    <location>
        <begin position="28"/>
        <end position="55"/>
    </location>
</feature>
<evidence type="ECO:0000256" key="2">
    <source>
        <dbReference type="ARBA" id="ARBA00022670"/>
    </source>
</evidence>
<dbReference type="PANTHER" id="PTHR47359">
    <property type="entry name" value="PEPTIDOGLYCAN DL-ENDOPEPTIDASE CWLO"/>
    <property type="match status" value="1"/>
</dbReference>
<evidence type="ECO:0000256" key="7">
    <source>
        <dbReference type="SAM" id="SignalP"/>
    </source>
</evidence>
<sequence>MGKRVASGLVAASIIAALLATDGSADPAADALTQLTELSRQAEQTTEQIHTAQIDLDEKLLLLETAERKQAVDRAAADAADAGMVKYQSAVDKVVAASYMGGRTGALAAALTASSPQQLIDQLAIQQTVGSEMAAQMTAFRSARVRAATAAEQSRKSASEAKQSSDKSAAVRADLQAKQGELAIQIAAVQGRYDTLTPDQRAVLADPGPQSPPLPASPPVADPSIVAMPGRTADDPAGGGIAVVQAALSRVGSPYSWGATGPDAFDCSGLIKWAFLQNGKSLPRSSQALAGGGQPVAVADLKPGDIVTFYADVSHAGIYIGDGMMVHASTFGTPVKVAPISSAPIHNARRY</sequence>
<feature type="signal peptide" evidence="7">
    <location>
        <begin position="1"/>
        <end position="20"/>
    </location>
</feature>
<dbReference type="Gene3D" id="3.90.1720.10">
    <property type="entry name" value="endopeptidase domain like (from Nostoc punctiforme)"/>
    <property type="match status" value="1"/>
</dbReference>
<keyword evidence="2" id="KW-0645">Protease</keyword>
<dbReference type="PANTHER" id="PTHR47359:SF3">
    <property type="entry name" value="NLP_P60 DOMAIN-CONTAINING PROTEIN-RELATED"/>
    <property type="match status" value="1"/>
</dbReference>
<feature type="chain" id="PRO_5046137203" evidence="7">
    <location>
        <begin position="21"/>
        <end position="351"/>
    </location>
</feature>
<dbReference type="InterPro" id="IPR038765">
    <property type="entry name" value="Papain-like_cys_pep_sf"/>
</dbReference>
<gene>
    <name evidence="9" type="primary">ripC</name>
    <name evidence="9" type="ORF">MU0053_002957</name>
</gene>
<accession>A0ABM9LVR8</accession>
<comment type="similarity">
    <text evidence="1">Belongs to the peptidase C40 family.</text>
</comment>
<keyword evidence="5" id="KW-0175">Coiled coil</keyword>
<keyword evidence="10" id="KW-1185">Reference proteome</keyword>
<proteinExistence type="inferred from homology"/>
<evidence type="ECO:0000256" key="5">
    <source>
        <dbReference type="SAM" id="Coils"/>
    </source>
</evidence>
<protein>
    <submittedName>
        <fullName evidence="9">Peptidoglycan hydrolase RipC</fullName>
    </submittedName>
</protein>
<feature type="compositionally biased region" description="Pro residues" evidence="6">
    <location>
        <begin position="209"/>
        <end position="220"/>
    </location>
</feature>
<dbReference type="RefSeq" id="WP_308482857.1">
    <property type="nucleotide sequence ID" value="NZ_OY726397.1"/>
</dbReference>
<feature type="region of interest" description="Disordered" evidence="6">
    <location>
        <begin position="151"/>
        <end position="172"/>
    </location>
</feature>
<evidence type="ECO:0000256" key="4">
    <source>
        <dbReference type="ARBA" id="ARBA00022807"/>
    </source>
</evidence>
<dbReference type="SUPFAM" id="SSF54001">
    <property type="entry name" value="Cysteine proteinases"/>
    <property type="match status" value="1"/>
</dbReference>
<dbReference type="InterPro" id="IPR051794">
    <property type="entry name" value="PG_Endopeptidase_C40"/>
</dbReference>